<dbReference type="InterPro" id="IPR013783">
    <property type="entry name" value="Ig-like_fold"/>
</dbReference>
<dbReference type="InterPro" id="IPR036179">
    <property type="entry name" value="Ig-like_dom_sf"/>
</dbReference>
<name>A0A498NQ11_LABRO</name>
<dbReference type="SUPFAM" id="SSF48726">
    <property type="entry name" value="Immunoglobulin"/>
    <property type="match status" value="2"/>
</dbReference>
<dbReference type="Pfam" id="PF07654">
    <property type="entry name" value="C1-set"/>
    <property type="match status" value="2"/>
</dbReference>
<dbReference type="STRING" id="84645.A0A498NQ11"/>
<dbReference type="Gene3D" id="3.10.320.10">
    <property type="entry name" value="Class II Histocompatibility Antigen, M Beta Chain, Chain B, domain 1"/>
    <property type="match status" value="1"/>
</dbReference>
<evidence type="ECO:0000256" key="7">
    <source>
        <dbReference type="SAM" id="SignalP"/>
    </source>
</evidence>
<gene>
    <name evidence="9" type="ORF">ROHU_004253</name>
</gene>
<dbReference type="Pfam" id="PF00969">
    <property type="entry name" value="MHC_II_beta"/>
    <property type="match status" value="1"/>
</dbReference>
<dbReference type="InterPro" id="IPR014745">
    <property type="entry name" value="MHC_II_a/b_N"/>
</dbReference>
<dbReference type="SUPFAM" id="SSF54452">
    <property type="entry name" value="MHC antigen-recognition domain"/>
    <property type="match status" value="1"/>
</dbReference>
<feature type="domain" description="Ig-like" evidence="8">
    <location>
        <begin position="112"/>
        <end position="200"/>
    </location>
</feature>
<dbReference type="InterPro" id="IPR003597">
    <property type="entry name" value="Ig_C1-set"/>
</dbReference>
<dbReference type="GO" id="GO:0006955">
    <property type="term" value="P:immune response"/>
    <property type="evidence" value="ECO:0007669"/>
    <property type="project" value="InterPro"/>
</dbReference>
<dbReference type="SMART" id="SM00407">
    <property type="entry name" value="IGc1"/>
    <property type="match status" value="2"/>
</dbReference>
<dbReference type="PROSITE" id="PS50835">
    <property type="entry name" value="IG_LIKE"/>
    <property type="match status" value="2"/>
</dbReference>
<keyword evidence="10" id="KW-1185">Reference proteome</keyword>
<evidence type="ECO:0000256" key="4">
    <source>
        <dbReference type="ARBA" id="ARBA00023157"/>
    </source>
</evidence>
<feature type="domain" description="Ig-like" evidence="8">
    <location>
        <begin position="244"/>
        <end position="331"/>
    </location>
</feature>
<keyword evidence="5" id="KW-0325">Glycoprotein</keyword>
<dbReference type="GO" id="GO:0019882">
    <property type="term" value="P:antigen processing and presentation"/>
    <property type="evidence" value="ECO:0007669"/>
    <property type="project" value="InterPro"/>
</dbReference>
<dbReference type="AlphaFoldDB" id="A0A498NQ11"/>
<dbReference type="EMBL" id="QBIY01011241">
    <property type="protein sequence ID" value="RXN33789.1"/>
    <property type="molecule type" value="Genomic_DNA"/>
</dbReference>
<evidence type="ECO:0000256" key="1">
    <source>
        <dbReference type="ARBA" id="ARBA00004479"/>
    </source>
</evidence>
<feature type="signal peptide" evidence="7">
    <location>
        <begin position="1"/>
        <end position="22"/>
    </location>
</feature>
<reference evidence="9 10" key="1">
    <citation type="submission" date="2018-03" db="EMBL/GenBank/DDBJ databases">
        <title>Draft genome sequence of Rohu Carp (Labeo rohita).</title>
        <authorList>
            <person name="Das P."/>
            <person name="Kushwaha B."/>
            <person name="Joshi C.G."/>
            <person name="Kumar D."/>
            <person name="Nagpure N.S."/>
            <person name="Sahoo L."/>
            <person name="Das S.P."/>
            <person name="Bit A."/>
            <person name="Patnaik S."/>
            <person name="Meher P.K."/>
            <person name="Jayasankar P."/>
            <person name="Koringa P.G."/>
            <person name="Patel N.V."/>
            <person name="Hinsu A.T."/>
            <person name="Kumar R."/>
            <person name="Pandey M."/>
            <person name="Agarwal S."/>
            <person name="Srivastava S."/>
            <person name="Singh M."/>
            <person name="Iquebal M.A."/>
            <person name="Jaiswal S."/>
            <person name="Angadi U.B."/>
            <person name="Kumar N."/>
            <person name="Raza M."/>
            <person name="Shah T.M."/>
            <person name="Rai A."/>
            <person name="Jena J.K."/>
        </authorList>
    </citation>
    <scope>NUCLEOTIDE SEQUENCE [LARGE SCALE GENOMIC DNA]</scope>
    <source>
        <strain evidence="9">DASCIFA01</strain>
        <tissue evidence="9">Testis</tissue>
    </source>
</reference>
<feature type="transmembrane region" description="Helical" evidence="6">
    <location>
        <begin position="215"/>
        <end position="236"/>
    </location>
</feature>
<evidence type="ECO:0000313" key="10">
    <source>
        <dbReference type="Proteomes" id="UP000290572"/>
    </source>
</evidence>
<dbReference type="GO" id="GO:0042613">
    <property type="term" value="C:MHC class II protein complex"/>
    <property type="evidence" value="ECO:0007669"/>
    <property type="project" value="InterPro"/>
</dbReference>
<keyword evidence="6" id="KW-0472">Membrane</keyword>
<comment type="caution">
    <text evidence="9">The sequence shown here is derived from an EMBL/GenBank/DDBJ whole genome shotgun (WGS) entry which is preliminary data.</text>
</comment>
<comment type="subcellular location">
    <subcellularLocation>
        <location evidence="1">Membrane</location>
        <topology evidence="1">Single-pass type I membrane protein</topology>
    </subcellularLocation>
</comment>
<accession>A0A498NQ11</accession>
<protein>
    <submittedName>
        <fullName evidence="9">Rano class II histocompatibility A beta chain-like protein</fullName>
    </submittedName>
</protein>
<feature type="chain" id="PRO_5019728727" evidence="7">
    <location>
        <begin position="23"/>
        <end position="375"/>
    </location>
</feature>
<evidence type="ECO:0000256" key="2">
    <source>
        <dbReference type="ARBA" id="ARBA00022692"/>
    </source>
</evidence>
<evidence type="ECO:0000256" key="5">
    <source>
        <dbReference type="ARBA" id="ARBA00023180"/>
    </source>
</evidence>
<evidence type="ECO:0000313" key="9">
    <source>
        <dbReference type="EMBL" id="RXN33789.1"/>
    </source>
</evidence>
<dbReference type="PANTHER" id="PTHR19944">
    <property type="entry name" value="MHC CLASS II-RELATED"/>
    <property type="match status" value="1"/>
</dbReference>
<dbReference type="InterPro" id="IPR011162">
    <property type="entry name" value="MHC_I/II-like_Ag-recog"/>
</dbReference>
<dbReference type="InterPro" id="IPR000353">
    <property type="entry name" value="MHC_II_b_N"/>
</dbReference>
<dbReference type="PANTHER" id="PTHR19944:SF99">
    <property type="entry name" value="HLA CLASS II HISTOCOMPATIBILITY ANTIGEN, DRB1 BETA CHAIN"/>
    <property type="match status" value="1"/>
</dbReference>
<evidence type="ECO:0000256" key="6">
    <source>
        <dbReference type="SAM" id="Phobius"/>
    </source>
</evidence>
<proteinExistence type="predicted"/>
<keyword evidence="7" id="KW-0732">Signal</keyword>
<organism evidence="9 10">
    <name type="scientific">Labeo rohita</name>
    <name type="common">Indian major carp</name>
    <name type="synonym">Cyprinus rohita</name>
    <dbReference type="NCBI Taxonomy" id="84645"/>
    <lineage>
        <taxon>Eukaryota</taxon>
        <taxon>Metazoa</taxon>
        <taxon>Chordata</taxon>
        <taxon>Craniata</taxon>
        <taxon>Vertebrata</taxon>
        <taxon>Euteleostomi</taxon>
        <taxon>Actinopterygii</taxon>
        <taxon>Neopterygii</taxon>
        <taxon>Teleostei</taxon>
        <taxon>Ostariophysi</taxon>
        <taxon>Cypriniformes</taxon>
        <taxon>Cyprinidae</taxon>
        <taxon>Labeoninae</taxon>
        <taxon>Labeonini</taxon>
        <taxon>Labeo</taxon>
    </lineage>
</organism>
<keyword evidence="2 6" id="KW-0812">Transmembrane</keyword>
<evidence type="ECO:0000259" key="8">
    <source>
        <dbReference type="PROSITE" id="PS50835"/>
    </source>
</evidence>
<sequence length="375" mass="42927">MQYDRVIYLTLLLPTLFETVHGHYGFALALCRALGSLQNVELIITLNYDKTELARFNSTENKVVAFTEYAMKWADNFNQKPEWLHKKAEKVIADCKRYGQLYLPLLEKTVKPEVIVRTVRQASGEIPAMLICSAYDFYPKPIKLTWMRDDKEMTAYVTSTEELANGDWYYQIHSHLEYFPKPGEKISCVVQHASSNKPMIYDLGPSLSESDRNKFITGAAGLVLGVIMAVGGLIYCQRKRTVKPEVIIRSLRQASSKIPAMLICSACGFYPKPIKLTWMRDDKEMTADVTSTEELADGDWYYQIHSHLEYFPKPGEKIPCVVEHASSNKVMIYDLGENRADTINMTTETKLWLLLSAWSRIFTIAEVTQHYKDSL</sequence>
<dbReference type="Gene3D" id="2.60.40.10">
    <property type="entry name" value="Immunoglobulins"/>
    <property type="match status" value="2"/>
</dbReference>
<dbReference type="Proteomes" id="UP000290572">
    <property type="component" value="Unassembled WGS sequence"/>
</dbReference>
<keyword evidence="4" id="KW-1015">Disulfide bond</keyword>
<dbReference type="InterPro" id="IPR050160">
    <property type="entry name" value="MHC/Immunoglobulin"/>
</dbReference>
<evidence type="ECO:0000256" key="3">
    <source>
        <dbReference type="ARBA" id="ARBA00022989"/>
    </source>
</evidence>
<keyword evidence="3 6" id="KW-1133">Transmembrane helix</keyword>
<dbReference type="SMART" id="SM00921">
    <property type="entry name" value="MHC_II_beta"/>
    <property type="match status" value="1"/>
</dbReference>
<dbReference type="InterPro" id="IPR007110">
    <property type="entry name" value="Ig-like_dom"/>
</dbReference>